<evidence type="ECO:0000256" key="3">
    <source>
        <dbReference type="ARBA" id="ARBA00022692"/>
    </source>
</evidence>
<sequence>MGFIIRLAPIGVFGAIAFTIAKYGIGSFMQLGLFVLLYFISVLVFVVVVLGIVMKLCGFNLWKFLRYFKSELAVVFATTSSDSVLPQVMDKLKKLGIKDSTVGLVIPTGYSFNLDAFSIYITMAAVFIAQATNTPITMGDLLSILVIALITSKGAHGVPGSAIVILAATLHAIPAIPAVGLILILSIDWFIGIPRALGNLIGNCVATVAIASWEGTIDKTKAKQILDNPIAI</sequence>
<name>A0A2I1RFA2_FAUOS</name>
<accession>A0A2I1RFA2</accession>
<dbReference type="PANTHER" id="PTHR42865">
    <property type="entry name" value="PROTON/GLUTAMATE-ASPARTATE SYMPORTER"/>
    <property type="match status" value="1"/>
</dbReference>
<evidence type="ECO:0000313" key="8">
    <source>
        <dbReference type="EMBL" id="PKZ67807.1"/>
    </source>
</evidence>
<comment type="subcellular location">
    <subcellularLocation>
        <location evidence="1">Membrane</location>
        <topology evidence="1">Multi-pass membrane protein</topology>
    </subcellularLocation>
</comment>
<dbReference type="InterPro" id="IPR001991">
    <property type="entry name" value="Na-dicarboxylate_symporter"/>
</dbReference>
<dbReference type="InterPro" id="IPR036458">
    <property type="entry name" value="Na:dicarbo_symporter_sf"/>
</dbReference>
<proteinExistence type="predicted"/>
<dbReference type="Proteomes" id="UP000234914">
    <property type="component" value="Unassembled WGS sequence"/>
</dbReference>
<dbReference type="PROSITE" id="PS00714">
    <property type="entry name" value="NA_DICARBOXYL_SYMP_2"/>
    <property type="match status" value="1"/>
</dbReference>
<evidence type="ECO:0000256" key="6">
    <source>
        <dbReference type="ARBA" id="ARBA00023136"/>
    </source>
</evidence>
<dbReference type="Gene3D" id="1.10.3860.10">
    <property type="entry name" value="Sodium:dicarboxylate symporter"/>
    <property type="match status" value="1"/>
</dbReference>
<feature type="transmembrane region" description="Helical" evidence="7">
    <location>
        <begin position="109"/>
        <end position="129"/>
    </location>
</feature>
<evidence type="ECO:0000256" key="2">
    <source>
        <dbReference type="ARBA" id="ARBA00022448"/>
    </source>
</evidence>
<reference evidence="8 9" key="1">
    <citation type="submission" date="2017-12" db="EMBL/GenBank/DDBJ databases">
        <title>Phylogenetic diversity of female urinary microbiome.</title>
        <authorList>
            <person name="Thomas-White K."/>
            <person name="Wolfe A.J."/>
        </authorList>
    </citation>
    <scope>NUCLEOTIDE SEQUENCE [LARGE SCALE GENOMIC DNA]</scope>
    <source>
        <strain evidence="8 9">UMB0416</strain>
    </source>
</reference>
<protein>
    <recommendedName>
        <fullName evidence="10">Aerobic C4-dicarboxylate transport protein</fullName>
    </recommendedName>
</protein>
<dbReference type="EMBL" id="PKJS01000022">
    <property type="protein sequence ID" value="PKZ67807.1"/>
    <property type="molecule type" value="Genomic_DNA"/>
</dbReference>
<dbReference type="GO" id="GO:0015138">
    <property type="term" value="F:fumarate transmembrane transporter activity"/>
    <property type="evidence" value="ECO:0007669"/>
    <property type="project" value="TreeGrafter"/>
</dbReference>
<keyword evidence="3 7" id="KW-0812">Transmembrane</keyword>
<evidence type="ECO:0008006" key="10">
    <source>
        <dbReference type="Google" id="ProtNLM"/>
    </source>
</evidence>
<gene>
    <name evidence="8" type="ORF">CYJ96_11880</name>
</gene>
<dbReference type="GO" id="GO:0070778">
    <property type="term" value="P:L-aspartate transmembrane transport"/>
    <property type="evidence" value="ECO:0007669"/>
    <property type="project" value="TreeGrafter"/>
</dbReference>
<feature type="transmembrane region" description="Helical" evidence="7">
    <location>
        <begin position="7"/>
        <end position="25"/>
    </location>
</feature>
<organism evidence="8 9">
    <name type="scientific">Faucicola osloensis</name>
    <name type="common">Moraxella osloensis</name>
    <dbReference type="NCBI Taxonomy" id="34062"/>
    <lineage>
        <taxon>Bacteria</taxon>
        <taxon>Pseudomonadati</taxon>
        <taxon>Pseudomonadota</taxon>
        <taxon>Gammaproteobacteria</taxon>
        <taxon>Moraxellales</taxon>
        <taxon>Moraxellaceae</taxon>
        <taxon>Faucicola</taxon>
    </lineage>
</organism>
<evidence type="ECO:0000256" key="5">
    <source>
        <dbReference type="ARBA" id="ARBA00022989"/>
    </source>
</evidence>
<dbReference type="Pfam" id="PF00375">
    <property type="entry name" value="SDF"/>
    <property type="match status" value="1"/>
</dbReference>
<dbReference type="AlphaFoldDB" id="A0A2I1RFA2"/>
<keyword evidence="6 7" id="KW-0472">Membrane</keyword>
<comment type="caution">
    <text evidence="8">The sequence shown here is derived from an EMBL/GenBank/DDBJ whole genome shotgun (WGS) entry which is preliminary data.</text>
</comment>
<keyword evidence="2" id="KW-0813">Transport</keyword>
<dbReference type="PRINTS" id="PR00173">
    <property type="entry name" value="EDTRNSPORT"/>
</dbReference>
<dbReference type="InterPro" id="IPR018107">
    <property type="entry name" value="Na-dicarboxylate_symporter_CS"/>
</dbReference>
<dbReference type="GO" id="GO:0005886">
    <property type="term" value="C:plasma membrane"/>
    <property type="evidence" value="ECO:0007669"/>
    <property type="project" value="TreeGrafter"/>
</dbReference>
<dbReference type="SUPFAM" id="SSF118215">
    <property type="entry name" value="Proton glutamate symport protein"/>
    <property type="match status" value="1"/>
</dbReference>
<keyword evidence="5 7" id="KW-1133">Transmembrane helix</keyword>
<evidence type="ECO:0000256" key="4">
    <source>
        <dbReference type="ARBA" id="ARBA00022847"/>
    </source>
</evidence>
<evidence type="ECO:0000313" key="9">
    <source>
        <dbReference type="Proteomes" id="UP000234914"/>
    </source>
</evidence>
<dbReference type="GO" id="GO:0015366">
    <property type="term" value="F:malate:proton symporter activity"/>
    <property type="evidence" value="ECO:0007669"/>
    <property type="project" value="TreeGrafter"/>
</dbReference>
<dbReference type="PANTHER" id="PTHR42865:SF1">
    <property type="entry name" value="AEROBIC C4-DICARBOXYLATE TRANSPORT PROTEIN"/>
    <property type="match status" value="1"/>
</dbReference>
<feature type="transmembrane region" description="Helical" evidence="7">
    <location>
        <begin position="31"/>
        <end position="52"/>
    </location>
</feature>
<evidence type="ECO:0000256" key="1">
    <source>
        <dbReference type="ARBA" id="ARBA00004141"/>
    </source>
</evidence>
<keyword evidence="4" id="KW-0769">Symport</keyword>
<feature type="transmembrane region" description="Helical" evidence="7">
    <location>
        <begin position="172"/>
        <end position="191"/>
    </location>
</feature>
<dbReference type="GO" id="GO:0015141">
    <property type="term" value="F:succinate transmembrane transporter activity"/>
    <property type="evidence" value="ECO:0007669"/>
    <property type="project" value="TreeGrafter"/>
</dbReference>
<evidence type="ECO:0000256" key="7">
    <source>
        <dbReference type="SAM" id="Phobius"/>
    </source>
</evidence>